<accession>A0A943D9V6</accession>
<dbReference type="InterPro" id="IPR032481">
    <property type="entry name" value="DUF5055"/>
</dbReference>
<organism evidence="1 2">
    <name type="scientific">Subdoligranulum variabile</name>
    <dbReference type="NCBI Taxonomy" id="214851"/>
    <lineage>
        <taxon>Bacteria</taxon>
        <taxon>Bacillati</taxon>
        <taxon>Bacillota</taxon>
        <taxon>Clostridia</taxon>
        <taxon>Eubacteriales</taxon>
        <taxon>Oscillospiraceae</taxon>
        <taxon>Subdoligranulum</taxon>
    </lineage>
</organism>
<name>A0A943D9V6_9FIRM</name>
<dbReference type="Pfam" id="PF16478">
    <property type="entry name" value="DUF5055"/>
    <property type="match status" value="1"/>
</dbReference>
<protein>
    <submittedName>
        <fullName evidence="1">DUF5055 domain-containing protein</fullName>
    </submittedName>
</protein>
<reference evidence="1" key="1">
    <citation type="submission" date="2021-02" db="EMBL/GenBank/DDBJ databases">
        <title>Infant gut strain persistence is associated with maternal origin, phylogeny, and functional potential including surface adhesion and iron acquisition.</title>
        <authorList>
            <person name="Lou Y.C."/>
        </authorList>
    </citation>
    <scope>NUCLEOTIDE SEQUENCE</scope>
    <source>
        <strain evidence="1">L3_101_000M1_dasL3_101_000M1_concoct_87</strain>
    </source>
</reference>
<dbReference type="EMBL" id="JAGZGG010000006">
    <property type="protein sequence ID" value="MBS5331748.1"/>
    <property type="molecule type" value="Genomic_DNA"/>
</dbReference>
<proteinExistence type="predicted"/>
<evidence type="ECO:0000313" key="2">
    <source>
        <dbReference type="Proteomes" id="UP000759273"/>
    </source>
</evidence>
<dbReference type="AlphaFoldDB" id="A0A943D9V6"/>
<gene>
    <name evidence="1" type="ORF">KHY36_04360</name>
</gene>
<dbReference type="Proteomes" id="UP000759273">
    <property type="component" value="Unassembled WGS sequence"/>
</dbReference>
<sequence>MAKQLHFTYDGKDYTLEFTRRTVAEMEKKGFIASDITEKPMTTLPALFAGAFLAHHRFVKEDIINEIYSKLTKKEDLIGKLAEMYNEPILALVEEPEKAEGNLDWTATW</sequence>
<comment type="caution">
    <text evidence="1">The sequence shown here is derived from an EMBL/GenBank/DDBJ whole genome shotgun (WGS) entry which is preliminary data.</text>
</comment>
<evidence type="ECO:0000313" key="1">
    <source>
        <dbReference type="EMBL" id="MBS5331748.1"/>
    </source>
</evidence>